<dbReference type="GO" id="GO:0008483">
    <property type="term" value="F:transaminase activity"/>
    <property type="evidence" value="ECO:0007669"/>
    <property type="project" value="UniProtKB-KW"/>
</dbReference>
<gene>
    <name evidence="2" type="ORF">B0H15DRAFT_204245</name>
</gene>
<dbReference type="Gene3D" id="3.20.10.10">
    <property type="entry name" value="D-amino Acid Aminotransferase, subunit A, domain 2"/>
    <property type="match status" value="1"/>
</dbReference>
<evidence type="ECO:0000313" key="3">
    <source>
        <dbReference type="Proteomes" id="UP001222325"/>
    </source>
</evidence>
<keyword evidence="2" id="KW-0032">Aminotransferase</keyword>
<sequence>MYDLLTTTRSDPYLERLNWNHPPAHPPSPFLLLHFHLDRLRDAALAHEWPEAHAALDYPALADACHAAVASHAPDPAAAFRIRILLSRSGALTAEARPVAPLKFDPTSPSFSKPLKDSATLYGPAMTLFLDTQPTPPAGLFTTTKTTERTVYNDARTRVGLPPLPSDDPADVVLYNPAGHITETSVSNVAFYHADTWLTPPLSSGCLPGVLRRWLLQHKRIREAEEGELTKDALRPGHWVLLFNSVYGCRLGRITAL</sequence>
<dbReference type="InterPro" id="IPR036038">
    <property type="entry name" value="Aminotransferase-like"/>
</dbReference>
<dbReference type="InterPro" id="IPR043132">
    <property type="entry name" value="BCAT-like_C"/>
</dbReference>
<dbReference type="InterPro" id="IPR043131">
    <property type="entry name" value="BCAT-like_N"/>
</dbReference>
<comment type="similarity">
    <text evidence="1">Belongs to the class-IV pyridoxal-phosphate-dependent aminotransferase family.</text>
</comment>
<organism evidence="2 3">
    <name type="scientific">Mycena belliarum</name>
    <dbReference type="NCBI Taxonomy" id="1033014"/>
    <lineage>
        <taxon>Eukaryota</taxon>
        <taxon>Fungi</taxon>
        <taxon>Dikarya</taxon>
        <taxon>Basidiomycota</taxon>
        <taxon>Agaricomycotina</taxon>
        <taxon>Agaricomycetes</taxon>
        <taxon>Agaricomycetidae</taxon>
        <taxon>Agaricales</taxon>
        <taxon>Marasmiineae</taxon>
        <taxon>Mycenaceae</taxon>
        <taxon>Mycena</taxon>
    </lineage>
</organism>
<evidence type="ECO:0000313" key="2">
    <source>
        <dbReference type="EMBL" id="KAJ7103264.1"/>
    </source>
</evidence>
<protein>
    <submittedName>
        <fullName evidence="2">Aminotransferase</fullName>
    </submittedName>
</protein>
<dbReference type="GO" id="GO:0046394">
    <property type="term" value="P:carboxylic acid biosynthetic process"/>
    <property type="evidence" value="ECO:0007669"/>
    <property type="project" value="UniProtKB-ARBA"/>
</dbReference>
<keyword evidence="2" id="KW-0808">Transferase</keyword>
<keyword evidence="3" id="KW-1185">Reference proteome</keyword>
<accession>A0AAD6XW09</accession>
<dbReference type="SUPFAM" id="SSF56752">
    <property type="entry name" value="D-aminoacid aminotransferase-like PLP-dependent enzymes"/>
    <property type="match status" value="1"/>
</dbReference>
<dbReference type="PANTHER" id="PTHR42743:SF11">
    <property type="entry name" value="AMINODEOXYCHORISMATE LYASE"/>
    <property type="match status" value="1"/>
</dbReference>
<name>A0AAD6XW09_9AGAR</name>
<reference evidence="2" key="1">
    <citation type="submission" date="2023-03" db="EMBL/GenBank/DDBJ databases">
        <title>Massive genome expansion in bonnet fungi (Mycena s.s.) driven by repeated elements and novel gene families across ecological guilds.</title>
        <authorList>
            <consortium name="Lawrence Berkeley National Laboratory"/>
            <person name="Harder C.B."/>
            <person name="Miyauchi S."/>
            <person name="Viragh M."/>
            <person name="Kuo A."/>
            <person name="Thoen E."/>
            <person name="Andreopoulos B."/>
            <person name="Lu D."/>
            <person name="Skrede I."/>
            <person name="Drula E."/>
            <person name="Henrissat B."/>
            <person name="Morin E."/>
            <person name="Kohler A."/>
            <person name="Barry K."/>
            <person name="LaButti K."/>
            <person name="Morin E."/>
            <person name="Salamov A."/>
            <person name="Lipzen A."/>
            <person name="Mereny Z."/>
            <person name="Hegedus B."/>
            <person name="Baldrian P."/>
            <person name="Stursova M."/>
            <person name="Weitz H."/>
            <person name="Taylor A."/>
            <person name="Grigoriev I.V."/>
            <person name="Nagy L.G."/>
            <person name="Martin F."/>
            <person name="Kauserud H."/>
        </authorList>
    </citation>
    <scope>NUCLEOTIDE SEQUENCE</scope>
    <source>
        <strain evidence="2">CBHHK173m</strain>
    </source>
</reference>
<dbReference type="InterPro" id="IPR050571">
    <property type="entry name" value="Class-IV_PLP-Dep_Aminotrnsfr"/>
</dbReference>
<dbReference type="Pfam" id="PF01063">
    <property type="entry name" value="Aminotran_4"/>
    <property type="match status" value="1"/>
</dbReference>
<dbReference type="Proteomes" id="UP001222325">
    <property type="component" value="Unassembled WGS sequence"/>
</dbReference>
<dbReference type="InterPro" id="IPR001544">
    <property type="entry name" value="Aminotrans_IV"/>
</dbReference>
<comment type="caution">
    <text evidence="2">The sequence shown here is derived from an EMBL/GenBank/DDBJ whole genome shotgun (WGS) entry which is preliminary data.</text>
</comment>
<dbReference type="Gene3D" id="3.30.470.10">
    <property type="match status" value="1"/>
</dbReference>
<dbReference type="EMBL" id="JARJCN010000002">
    <property type="protein sequence ID" value="KAJ7103264.1"/>
    <property type="molecule type" value="Genomic_DNA"/>
</dbReference>
<evidence type="ECO:0000256" key="1">
    <source>
        <dbReference type="ARBA" id="ARBA00009320"/>
    </source>
</evidence>
<dbReference type="AlphaFoldDB" id="A0AAD6XW09"/>
<dbReference type="PANTHER" id="PTHR42743">
    <property type="entry name" value="AMINO-ACID AMINOTRANSFERASE"/>
    <property type="match status" value="1"/>
</dbReference>
<proteinExistence type="inferred from homology"/>